<dbReference type="EMBL" id="SZPU01000071">
    <property type="protein sequence ID" value="TKI63178.1"/>
    <property type="molecule type" value="Genomic_DNA"/>
</dbReference>
<keyword evidence="2" id="KW-1185">Reference proteome</keyword>
<evidence type="ECO:0000313" key="2">
    <source>
        <dbReference type="Proteomes" id="UP000308744"/>
    </source>
</evidence>
<name>A0A4U2YPH5_9BACI</name>
<gene>
    <name evidence="1" type="ORF">FC756_18505</name>
</gene>
<evidence type="ECO:0008006" key="3">
    <source>
        <dbReference type="Google" id="ProtNLM"/>
    </source>
</evidence>
<dbReference type="RefSeq" id="WP_107896776.1">
    <property type="nucleotide sequence ID" value="NZ_PYWM01000024.1"/>
</dbReference>
<comment type="caution">
    <text evidence="1">The sequence shown here is derived from an EMBL/GenBank/DDBJ whole genome shotgun (WGS) entry which is preliminary data.</text>
</comment>
<organism evidence="1 2">
    <name type="scientific">Lysinibacillus mangiferihumi</name>
    <dbReference type="NCBI Taxonomy" id="1130819"/>
    <lineage>
        <taxon>Bacteria</taxon>
        <taxon>Bacillati</taxon>
        <taxon>Bacillota</taxon>
        <taxon>Bacilli</taxon>
        <taxon>Bacillales</taxon>
        <taxon>Bacillaceae</taxon>
        <taxon>Lysinibacillus</taxon>
    </lineage>
</organism>
<dbReference type="AlphaFoldDB" id="A0A4U2YPH5"/>
<evidence type="ECO:0000313" key="1">
    <source>
        <dbReference type="EMBL" id="TKI63178.1"/>
    </source>
</evidence>
<accession>A0A4U2YPH5</accession>
<reference evidence="1 2" key="1">
    <citation type="submission" date="2019-04" db="EMBL/GenBank/DDBJ databases">
        <title>Lysinibacillus genome sequencing.</title>
        <authorList>
            <person name="Dunlap C."/>
        </authorList>
    </citation>
    <scope>NUCLEOTIDE SEQUENCE [LARGE SCALE GENOMIC DNA]</scope>
    <source>
        <strain evidence="1 2">CCTCC AB 2010389</strain>
    </source>
</reference>
<dbReference type="Proteomes" id="UP000308744">
    <property type="component" value="Unassembled WGS sequence"/>
</dbReference>
<proteinExistence type="predicted"/>
<sequence>MVVLKNIIGARTQRELENRIADCEERGWKVASHVKHFPGHPRPYQILMKFETDKEHVSL</sequence>
<protein>
    <recommendedName>
        <fullName evidence="3">DUF4177 domain-containing protein</fullName>
    </recommendedName>
</protein>